<dbReference type="EMBL" id="CP139957">
    <property type="protein sequence ID" value="WPX09782.1"/>
    <property type="molecule type" value="Genomic_DNA"/>
</dbReference>
<dbReference type="SUPFAM" id="SSF52788">
    <property type="entry name" value="Phosphotyrosine protein phosphatases I"/>
    <property type="match status" value="1"/>
</dbReference>
<sequence length="156" mass="17913">MILKKKILFVCTGNTCRSPMAEHLLKEKLKKMNIDNIEVESAGLSAFFPQKASKNAILAMNEIGIDISSHVSRLINEEMIKKSTLILTMERYHKDVITKMYPGVMDKVFTLKEYVLDDKKELDVVDPYGGNIEEYRRCRDELSNLLDKLLSKVDDI</sequence>
<reference evidence="5 6" key="1">
    <citation type="submission" date="2023-12" db="EMBL/GenBank/DDBJ databases">
        <authorList>
            <person name="Manesh M.J.H."/>
            <person name="Bing R.G."/>
            <person name="Willard D.J."/>
            <person name="Kelly R.M."/>
        </authorList>
    </citation>
    <scope>NUCLEOTIDE SEQUENCE [LARGE SCALE GENOMIC DNA]</scope>
    <source>
        <strain evidence="5 6">DSM 8977</strain>
    </source>
</reference>
<comment type="similarity">
    <text evidence="1">Belongs to the low molecular weight phosphotyrosine protein phosphatase family.</text>
</comment>
<evidence type="ECO:0000313" key="6">
    <source>
        <dbReference type="Proteomes" id="UP001322744"/>
    </source>
</evidence>
<evidence type="ECO:0000256" key="1">
    <source>
        <dbReference type="ARBA" id="ARBA00011063"/>
    </source>
</evidence>
<feature type="domain" description="Phosphotyrosine protein phosphatase I" evidence="4">
    <location>
        <begin position="5"/>
        <end position="152"/>
    </location>
</feature>
<dbReference type="CDD" id="cd16344">
    <property type="entry name" value="LMWPAP"/>
    <property type="match status" value="1"/>
</dbReference>
<dbReference type="PANTHER" id="PTHR11717:SF31">
    <property type="entry name" value="LOW MOLECULAR WEIGHT PROTEIN-TYROSINE-PHOSPHATASE ETP-RELATED"/>
    <property type="match status" value="1"/>
</dbReference>
<organism evidence="5 6">
    <name type="scientific">Anaerocellum danielii</name>
    <dbReference type="NCBI Taxonomy" id="1387557"/>
    <lineage>
        <taxon>Bacteria</taxon>
        <taxon>Bacillati</taxon>
        <taxon>Bacillota</taxon>
        <taxon>Bacillota incertae sedis</taxon>
        <taxon>Caldicellulosiruptorales</taxon>
        <taxon>Caldicellulosiruptoraceae</taxon>
        <taxon>Anaerocellum</taxon>
    </lineage>
</organism>
<evidence type="ECO:0000259" key="4">
    <source>
        <dbReference type="SMART" id="SM00226"/>
    </source>
</evidence>
<name>A0ABZ0U3Z0_9FIRM</name>
<gene>
    <name evidence="5" type="ORF">SOJ16_001028</name>
</gene>
<dbReference type="InterPro" id="IPR023485">
    <property type="entry name" value="Ptyr_pPase"/>
</dbReference>
<dbReference type="PRINTS" id="PR00719">
    <property type="entry name" value="LMWPTPASE"/>
</dbReference>
<dbReference type="Pfam" id="PF01451">
    <property type="entry name" value="LMWPc"/>
    <property type="match status" value="1"/>
</dbReference>
<dbReference type="InterPro" id="IPR017867">
    <property type="entry name" value="Tyr_phospatase_low_mol_wt"/>
</dbReference>
<evidence type="ECO:0000256" key="3">
    <source>
        <dbReference type="ARBA" id="ARBA00022912"/>
    </source>
</evidence>
<keyword evidence="6" id="KW-1185">Reference proteome</keyword>
<dbReference type="InterPro" id="IPR036196">
    <property type="entry name" value="Ptyr_pPase_sf"/>
</dbReference>
<keyword evidence="2" id="KW-0378">Hydrolase</keyword>
<evidence type="ECO:0000256" key="2">
    <source>
        <dbReference type="ARBA" id="ARBA00022801"/>
    </source>
</evidence>
<protein>
    <submittedName>
        <fullName evidence="5">Low molecular weight protein arginine phosphatase</fullName>
    </submittedName>
</protein>
<dbReference type="Proteomes" id="UP001322744">
    <property type="component" value="Chromosome"/>
</dbReference>
<dbReference type="PANTHER" id="PTHR11717">
    <property type="entry name" value="LOW MOLECULAR WEIGHT PROTEIN TYROSINE PHOSPHATASE"/>
    <property type="match status" value="1"/>
</dbReference>
<dbReference type="Gene3D" id="3.40.50.2300">
    <property type="match status" value="1"/>
</dbReference>
<accession>A0ABZ0U3Z0</accession>
<proteinExistence type="inferred from homology"/>
<dbReference type="SMART" id="SM00226">
    <property type="entry name" value="LMWPc"/>
    <property type="match status" value="1"/>
</dbReference>
<keyword evidence="3" id="KW-0904">Protein phosphatase</keyword>
<dbReference type="InterPro" id="IPR050438">
    <property type="entry name" value="LMW_PTPase"/>
</dbReference>
<evidence type="ECO:0000313" key="5">
    <source>
        <dbReference type="EMBL" id="WPX09782.1"/>
    </source>
</evidence>